<evidence type="ECO:0000256" key="4">
    <source>
        <dbReference type="ARBA" id="ARBA00022898"/>
    </source>
</evidence>
<feature type="domain" description="Aminotransferase class I/classII large" evidence="5">
    <location>
        <begin position="23"/>
        <end position="346"/>
    </location>
</feature>
<evidence type="ECO:0000256" key="2">
    <source>
        <dbReference type="ARBA" id="ARBA00022576"/>
    </source>
</evidence>
<dbReference type="InterPro" id="IPR015421">
    <property type="entry name" value="PyrdxlP-dep_Trfase_major"/>
</dbReference>
<comment type="caution">
    <text evidence="6">The sequence shown here is derived from an EMBL/GenBank/DDBJ whole genome shotgun (WGS) entry which is preliminary data.</text>
</comment>
<evidence type="ECO:0000256" key="3">
    <source>
        <dbReference type="ARBA" id="ARBA00022679"/>
    </source>
</evidence>
<keyword evidence="3" id="KW-0808">Transferase</keyword>
<dbReference type="InterPro" id="IPR015424">
    <property type="entry name" value="PyrdxlP-dep_Trfase"/>
</dbReference>
<dbReference type="InterPro" id="IPR004839">
    <property type="entry name" value="Aminotransferase_I/II_large"/>
</dbReference>
<reference evidence="6" key="1">
    <citation type="submission" date="2020-10" db="EMBL/GenBank/DDBJ databases">
        <authorList>
            <person name="Gilroy R."/>
        </authorList>
    </citation>
    <scope>NUCLEOTIDE SEQUENCE</scope>
    <source>
        <strain evidence="6">ChiBcec7-5410</strain>
    </source>
</reference>
<dbReference type="SUPFAM" id="SSF53383">
    <property type="entry name" value="PLP-dependent transferases"/>
    <property type="match status" value="1"/>
</dbReference>
<evidence type="ECO:0000313" key="6">
    <source>
        <dbReference type="EMBL" id="HIT94632.1"/>
    </source>
</evidence>
<dbReference type="PANTHER" id="PTHR42885:SF2">
    <property type="entry name" value="HISTIDINOL-PHOSPHATE AMINOTRANSFERASE"/>
    <property type="match status" value="1"/>
</dbReference>
<dbReference type="Pfam" id="PF00155">
    <property type="entry name" value="Aminotran_1_2"/>
    <property type="match status" value="1"/>
</dbReference>
<name>A0A9D1KSX9_9FIRM</name>
<dbReference type="GO" id="GO:0030170">
    <property type="term" value="F:pyridoxal phosphate binding"/>
    <property type="evidence" value="ECO:0007669"/>
    <property type="project" value="InterPro"/>
</dbReference>
<dbReference type="GO" id="GO:0008483">
    <property type="term" value="F:transaminase activity"/>
    <property type="evidence" value="ECO:0007669"/>
    <property type="project" value="UniProtKB-KW"/>
</dbReference>
<evidence type="ECO:0000313" key="7">
    <source>
        <dbReference type="Proteomes" id="UP000824160"/>
    </source>
</evidence>
<keyword evidence="4" id="KW-0663">Pyridoxal phosphate</keyword>
<organism evidence="6 7">
    <name type="scientific">Candidatus Faecivivens stercoripullorum</name>
    <dbReference type="NCBI Taxonomy" id="2840805"/>
    <lineage>
        <taxon>Bacteria</taxon>
        <taxon>Bacillati</taxon>
        <taxon>Bacillota</taxon>
        <taxon>Clostridia</taxon>
        <taxon>Eubacteriales</taxon>
        <taxon>Oscillospiraceae</taxon>
        <taxon>Oscillospiraceae incertae sedis</taxon>
        <taxon>Candidatus Faecivivens</taxon>
    </lineage>
</organism>
<dbReference type="Proteomes" id="UP000824160">
    <property type="component" value="Unassembled WGS sequence"/>
</dbReference>
<protein>
    <submittedName>
        <fullName evidence="6">Histidinol-phosphate aminotransferase family protein</fullName>
    </submittedName>
</protein>
<accession>A0A9D1KSX9</accession>
<sequence>MGYILSDKVRNLEPYEPIQGDYKIRLDANESYLSLTPAIREKIGKLVSQLDFNRYPDPVADELCKTYAAVYGISPDYLTVGDGSDELISILNGCMLQKDDPVLTVSDDFSMYAFYGALSEHPVFVQPKEEDFRLDVDRSLAMIREHGIKMMIFSNPCNPTGRGITREEVRKLVEGTDALIVLDEAYMDFWDQSLLPEIDQYDNLVILKTCSKALGLAGLRVGFAVAGKTLTRALRAVKSPYNVGLMPQTVAAAVLSEPDYLHDCAEKLIAGRIELQDGLNQLSQQFPAVFQQVYPSVTNFVLIRTLFASEIQDALKDCQIAVRKFPGYLRISTGSPEENRILLESLAKILASMPVKEG</sequence>
<keyword evidence="2 6" id="KW-0032">Aminotransferase</keyword>
<proteinExistence type="predicted"/>
<gene>
    <name evidence="6" type="ORF">IAC43_05565</name>
</gene>
<reference evidence="6" key="2">
    <citation type="journal article" date="2021" name="PeerJ">
        <title>Extensive microbial diversity within the chicken gut microbiome revealed by metagenomics and culture.</title>
        <authorList>
            <person name="Gilroy R."/>
            <person name="Ravi A."/>
            <person name="Getino M."/>
            <person name="Pursley I."/>
            <person name="Horton D.L."/>
            <person name="Alikhan N.F."/>
            <person name="Baker D."/>
            <person name="Gharbi K."/>
            <person name="Hall N."/>
            <person name="Watson M."/>
            <person name="Adriaenssens E.M."/>
            <person name="Foster-Nyarko E."/>
            <person name="Jarju S."/>
            <person name="Secka A."/>
            <person name="Antonio M."/>
            <person name="Oren A."/>
            <person name="Chaudhuri R.R."/>
            <person name="La Ragione R."/>
            <person name="Hildebrand F."/>
            <person name="Pallen M.J."/>
        </authorList>
    </citation>
    <scope>NUCLEOTIDE SEQUENCE</scope>
    <source>
        <strain evidence="6">ChiBcec7-5410</strain>
    </source>
</reference>
<dbReference type="Gene3D" id="3.90.1150.10">
    <property type="entry name" value="Aspartate Aminotransferase, domain 1"/>
    <property type="match status" value="1"/>
</dbReference>
<dbReference type="PANTHER" id="PTHR42885">
    <property type="entry name" value="HISTIDINOL-PHOSPHATE AMINOTRANSFERASE-RELATED"/>
    <property type="match status" value="1"/>
</dbReference>
<dbReference type="EMBL" id="DVLW01000152">
    <property type="protein sequence ID" value="HIT94632.1"/>
    <property type="molecule type" value="Genomic_DNA"/>
</dbReference>
<evidence type="ECO:0000259" key="5">
    <source>
        <dbReference type="Pfam" id="PF00155"/>
    </source>
</evidence>
<dbReference type="Gene3D" id="3.40.640.10">
    <property type="entry name" value="Type I PLP-dependent aspartate aminotransferase-like (Major domain)"/>
    <property type="match status" value="1"/>
</dbReference>
<comment type="cofactor">
    <cofactor evidence="1">
        <name>pyridoxal 5'-phosphate</name>
        <dbReference type="ChEBI" id="CHEBI:597326"/>
    </cofactor>
</comment>
<evidence type="ECO:0000256" key="1">
    <source>
        <dbReference type="ARBA" id="ARBA00001933"/>
    </source>
</evidence>
<dbReference type="AlphaFoldDB" id="A0A9D1KSX9"/>
<dbReference type="InterPro" id="IPR015422">
    <property type="entry name" value="PyrdxlP-dep_Trfase_small"/>
</dbReference>
<dbReference type="CDD" id="cd00609">
    <property type="entry name" value="AAT_like"/>
    <property type="match status" value="1"/>
</dbReference>